<evidence type="ECO:0000259" key="1">
    <source>
        <dbReference type="PROSITE" id="PS51186"/>
    </source>
</evidence>
<reference evidence="2" key="1">
    <citation type="journal article" date="2014" name="Int. J. Syst. Evol. Microbiol.">
        <title>Complete genome sequence of Corynebacterium casei LMG S-19264T (=DSM 44701T), isolated from a smear-ripened cheese.</title>
        <authorList>
            <consortium name="US DOE Joint Genome Institute (JGI-PGF)"/>
            <person name="Walter F."/>
            <person name="Albersmeier A."/>
            <person name="Kalinowski J."/>
            <person name="Ruckert C."/>
        </authorList>
    </citation>
    <scope>NUCLEOTIDE SEQUENCE</scope>
    <source>
        <strain evidence="2">CGMCC 1.12408</strain>
    </source>
</reference>
<organism evidence="2 3">
    <name type="scientific">Ornithinibacillus halotolerans</name>
    <dbReference type="NCBI Taxonomy" id="1274357"/>
    <lineage>
        <taxon>Bacteria</taxon>
        <taxon>Bacillati</taxon>
        <taxon>Bacillota</taxon>
        <taxon>Bacilli</taxon>
        <taxon>Bacillales</taxon>
        <taxon>Bacillaceae</taxon>
        <taxon>Ornithinibacillus</taxon>
    </lineage>
</organism>
<dbReference type="InterPro" id="IPR016181">
    <property type="entry name" value="Acyl_CoA_acyltransferase"/>
</dbReference>
<protein>
    <submittedName>
        <fullName evidence="2">Acetyltransferase</fullName>
    </submittedName>
</protein>
<dbReference type="SUPFAM" id="SSF55729">
    <property type="entry name" value="Acyl-CoA N-acyltransferases (Nat)"/>
    <property type="match status" value="1"/>
</dbReference>
<dbReference type="PROSITE" id="PS51186">
    <property type="entry name" value="GNAT"/>
    <property type="match status" value="1"/>
</dbReference>
<dbReference type="InterPro" id="IPR000182">
    <property type="entry name" value="GNAT_dom"/>
</dbReference>
<dbReference type="GO" id="GO:0016747">
    <property type="term" value="F:acyltransferase activity, transferring groups other than amino-acyl groups"/>
    <property type="evidence" value="ECO:0007669"/>
    <property type="project" value="InterPro"/>
</dbReference>
<evidence type="ECO:0000313" key="2">
    <source>
        <dbReference type="EMBL" id="GGA64191.1"/>
    </source>
</evidence>
<dbReference type="RefSeq" id="WP_188383116.1">
    <property type="nucleotide sequence ID" value="NZ_BMEY01000002.1"/>
</dbReference>
<dbReference type="Pfam" id="PF00583">
    <property type="entry name" value="Acetyltransf_1"/>
    <property type="match status" value="1"/>
</dbReference>
<dbReference type="AlphaFoldDB" id="A0A916RRC8"/>
<evidence type="ECO:0000313" key="3">
    <source>
        <dbReference type="Proteomes" id="UP000613512"/>
    </source>
</evidence>
<dbReference type="PANTHER" id="PTHR43072">
    <property type="entry name" value="N-ACETYLTRANSFERASE"/>
    <property type="match status" value="1"/>
</dbReference>
<comment type="caution">
    <text evidence="2">The sequence shown here is derived from an EMBL/GenBank/DDBJ whole genome shotgun (WGS) entry which is preliminary data.</text>
</comment>
<reference evidence="2" key="2">
    <citation type="submission" date="2020-09" db="EMBL/GenBank/DDBJ databases">
        <authorList>
            <person name="Sun Q."/>
            <person name="Zhou Y."/>
        </authorList>
    </citation>
    <scope>NUCLEOTIDE SEQUENCE</scope>
    <source>
        <strain evidence="2">CGMCC 1.12408</strain>
    </source>
</reference>
<dbReference type="Gene3D" id="3.40.630.30">
    <property type="match status" value="1"/>
</dbReference>
<feature type="domain" description="N-acetyltransferase" evidence="1">
    <location>
        <begin position="1"/>
        <end position="166"/>
    </location>
</feature>
<accession>A0A916RRC8</accession>
<gene>
    <name evidence="2" type="ORF">GCM10008025_05020</name>
</gene>
<proteinExistence type="predicted"/>
<dbReference type="CDD" id="cd04301">
    <property type="entry name" value="NAT_SF"/>
    <property type="match status" value="1"/>
</dbReference>
<name>A0A916RRC8_9BACI</name>
<sequence length="168" mass="19183">MNVRVATIQDAKGIARVHVDSWRTTYKGIVPNSFLENMSYADREERWKEMIPHHQVFVAENEAGEIVGFSSGGLERFGKYPDYQGEVYAIYILEQYQGLGLGTKLLEPIVQYLKENGINRMLVLVLAENSATYFYESLGAKRIGTEELEIAGKKLVEFVYGWEDLSEF</sequence>
<dbReference type="EMBL" id="BMEY01000002">
    <property type="protein sequence ID" value="GGA64191.1"/>
    <property type="molecule type" value="Genomic_DNA"/>
</dbReference>
<dbReference type="Proteomes" id="UP000613512">
    <property type="component" value="Unassembled WGS sequence"/>
</dbReference>
<keyword evidence="3" id="KW-1185">Reference proteome</keyword>